<dbReference type="PANTHER" id="PTHR34846:SF7">
    <property type="entry name" value="BLL7811 PROTEIN"/>
    <property type="match status" value="1"/>
</dbReference>
<dbReference type="KEGG" id="sls:SLINC_0288"/>
<proteinExistence type="predicted"/>
<dbReference type="PANTHER" id="PTHR34846">
    <property type="entry name" value="4-CARBOXYMUCONOLACTONE DECARBOXYLASE FAMILY PROTEIN (AFU_ORTHOLOGUE AFUA_6G11590)"/>
    <property type="match status" value="1"/>
</dbReference>
<dbReference type="SUPFAM" id="SSF69118">
    <property type="entry name" value="AhpD-like"/>
    <property type="match status" value="1"/>
</dbReference>
<feature type="domain" description="Carboxymuconolactone decarboxylase-like" evidence="1">
    <location>
        <begin position="27"/>
        <end position="96"/>
    </location>
</feature>
<dbReference type="InterPro" id="IPR029032">
    <property type="entry name" value="AhpD-like"/>
</dbReference>
<dbReference type="Proteomes" id="UP000092598">
    <property type="component" value="Chromosome"/>
</dbReference>
<keyword evidence="3" id="KW-1185">Reference proteome</keyword>
<keyword evidence="2" id="KW-0560">Oxidoreductase</keyword>
<sequence>MMQSRMQSPAVVLSGAMQPIQEIIKAVQSGGVEGQTLELVHLRISQINGCSACVDGGAKSARKAGMSDERLATVAAWREAPYFSEEERAALDLAEAATRLADRPDAVSDDVWDTAATYFDEKQLAAIVLMIGVTNMFNRLNATTRQIAGAWG</sequence>
<dbReference type="PATRIC" id="fig|1915.4.peg.381"/>
<evidence type="ECO:0000313" key="3">
    <source>
        <dbReference type="Proteomes" id="UP000092598"/>
    </source>
</evidence>
<reference evidence="2 3" key="1">
    <citation type="submission" date="2016-07" db="EMBL/GenBank/DDBJ databases">
        <title>Enhancement of antibiotic productionsby engineered nitrateutilization in actinobacteria.</title>
        <authorList>
            <person name="Meng S.C."/>
        </authorList>
    </citation>
    <scope>NUCLEOTIDE SEQUENCE [LARGE SCALE GENOMIC DNA]</scope>
    <source>
        <strain evidence="2 3">NRRL 2936</strain>
    </source>
</reference>
<evidence type="ECO:0000259" key="1">
    <source>
        <dbReference type="Pfam" id="PF02627"/>
    </source>
</evidence>
<dbReference type="EMBL" id="CP016438">
    <property type="protein sequence ID" value="ANS62512.1"/>
    <property type="molecule type" value="Genomic_DNA"/>
</dbReference>
<dbReference type="NCBIfam" id="TIGR00778">
    <property type="entry name" value="ahpD_dom"/>
    <property type="match status" value="1"/>
</dbReference>
<dbReference type="Gene3D" id="1.20.1290.10">
    <property type="entry name" value="AhpD-like"/>
    <property type="match status" value="1"/>
</dbReference>
<evidence type="ECO:0000313" key="2">
    <source>
        <dbReference type="EMBL" id="ANS62512.1"/>
    </source>
</evidence>
<name>A0A1B1M258_STRLN</name>
<dbReference type="STRING" id="1915.SLINC_0288"/>
<keyword evidence="2" id="KW-0575">Peroxidase</keyword>
<dbReference type="Pfam" id="PF02627">
    <property type="entry name" value="CMD"/>
    <property type="match status" value="1"/>
</dbReference>
<accession>A0A1B1M258</accession>
<dbReference type="AlphaFoldDB" id="A0A1B1M258"/>
<organism evidence="2 3">
    <name type="scientific">Streptomyces lincolnensis</name>
    <dbReference type="NCBI Taxonomy" id="1915"/>
    <lineage>
        <taxon>Bacteria</taxon>
        <taxon>Bacillati</taxon>
        <taxon>Actinomycetota</taxon>
        <taxon>Actinomycetes</taxon>
        <taxon>Kitasatosporales</taxon>
        <taxon>Streptomycetaceae</taxon>
        <taxon>Streptomyces</taxon>
    </lineage>
</organism>
<dbReference type="GO" id="GO:0051920">
    <property type="term" value="F:peroxiredoxin activity"/>
    <property type="evidence" value="ECO:0007669"/>
    <property type="project" value="InterPro"/>
</dbReference>
<dbReference type="InterPro" id="IPR004675">
    <property type="entry name" value="AhpD_core"/>
</dbReference>
<dbReference type="InterPro" id="IPR003779">
    <property type="entry name" value="CMD-like"/>
</dbReference>
<protein>
    <submittedName>
        <fullName evidence="2">Alkylhydroperoxidase AhpD family core domain</fullName>
    </submittedName>
</protein>
<gene>
    <name evidence="2" type="ORF">SLINC_0288</name>
</gene>